<protein>
    <submittedName>
        <fullName evidence="1">Uncharacterized protein</fullName>
    </submittedName>
</protein>
<dbReference type="EMBL" id="CP042914">
    <property type="protein sequence ID" value="QEG38826.1"/>
    <property type="molecule type" value="Genomic_DNA"/>
</dbReference>
<dbReference type="RefSeq" id="WP_148080094.1">
    <property type="nucleotide sequence ID" value="NZ_CP042914.1"/>
</dbReference>
<dbReference type="OrthoDB" id="291762at2"/>
<dbReference type="AlphaFoldDB" id="A0A5B9QP81"/>
<evidence type="ECO:0000313" key="2">
    <source>
        <dbReference type="Proteomes" id="UP000325286"/>
    </source>
</evidence>
<name>A0A5B9QP81_9BACT</name>
<organism evidence="1 2">
    <name type="scientific">Roseimaritima ulvae</name>
    <dbReference type="NCBI Taxonomy" id="980254"/>
    <lineage>
        <taxon>Bacteria</taxon>
        <taxon>Pseudomonadati</taxon>
        <taxon>Planctomycetota</taxon>
        <taxon>Planctomycetia</taxon>
        <taxon>Pirellulales</taxon>
        <taxon>Pirellulaceae</taxon>
        <taxon>Roseimaritima</taxon>
    </lineage>
</organism>
<reference evidence="1 2" key="1">
    <citation type="submission" date="2019-08" db="EMBL/GenBank/DDBJ databases">
        <title>Deep-cultivation of Planctomycetes and their phenomic and genomic characterization uncovers novel biology.</title>
        <authorList>
            <person name="Wiegand S."/>
            <person name="Jogler M."/>
            <person name="Boedeker C."/>
            <person name="Pinto D."/>
            <person name="Vollmers J."/>
            <person name="Rivas-Marin E."/>
            <person name="Kohn T."/>
            <person name="Peeters S.H."/>
            <person name="Heuer A."/>
            <person name="Rast P."/>
            <person name="Oberbeckmann S."/>
            <person name="Bunk B."/>
            <person name="Jeske O."/>
            <person name="Meyerdierks A."/>
            <person name="Storesund J.E."/>
            <person name="Kallscheuer N."/>
            <person name="Luecker S."/>
            <person name="Lage O.M."/>
            <person name="Pohl T."/>
            <person name="Merkel B.J."/>
            <person name="Hornburger P."/>
            <person name="Mueller R.-W."/>
            <person name="Bruemmer F."/>
            <person name="Labrenz M."/>
            <person name="Spormann A.M."/>
            <person name="Op den Camp H."/>
            <person name="Overmann J."/>
            <person name="Amann R."/>
            <person name="Jetten M.S.M."/>
            <person name="Mascher T."/>
            <person name="Medema M.H."/>
            <person name="Devos D.P."/>
            <person name="Kaster A.-K."/>
            <person name="Ovreas L."/>
            <person name="Rohde M."/>
            <person name="Galperin M.Y."/>
            <person name="Jogler C."/>
        </authorList>
    </citation>
    <scope>NUCLEOTIDE SEQUENCE [LARGE SCALE GENOMIC DNA]</scope>
    <source>
        <strain evidence="1 2">UC8</strain>
    </source>
</reference>
<dbReference type="Proteomes" id="UP000325286">
    <property type="component" value="Chromosome"/>
</dbReference>
<dbReference type="KEGG" id="rul:UC8_07840"/>
<proteinExistence type="predicted"/>
<dbReference type="Gene3D" id="2.30.30.700">
    <property type="entry name" value="SLA1 homology domain 1"/>
    <property type="match status" value="1"/>
</dbReference>
<sequence>MFKLAYLRENAAESLRLKPIPLAGIRHCGVLLWDACYESLGQRVQGVGEWQYHQGDHLPHAMDFAYQLLIRDGNLSLTVPNRRSYRQLSDADVKALDAQSAKLAADNKMRRAAAEANAEAPLTAEEKAETLAGLRAGSHVQQVQALQKLVAKKPRQPDPQIVEAELLRQDGREVTLPISKLSKSDQTFLRRVRAEQEEVENPFEP</sequence>
<keyword evidence="2" id="KW-1185">Reference proteome</keyword>
<gene>
    <name evidence="1" type="ORF">UC8_07840</name>
</gene>
<accession>A0A5B9QP81</accession>
<evidence type="ECO:0000313" key="1">
    <source>
        <dbReference type="EMBL" id="QEG38826.1"/>
    </source>
</evidence>